<keyword evidence="4 6" id="KW-1133">Transmembrane helix</keyword>
<comment type="similarity">
    <text evidence="2">Belongs to the EamA transporter family.</text>
</comment>
<dbReference type="GO" id="GO:0016020">
    <property type="term" value="C:membrane"/>
    <property type="evidence" value="ECO:0007669"/>
    <property type="project" value="UniProtKB-SubCell"/>
</dbReference>
<feature type="transmembrane region" description="Helical" evidence="6">
    <location>
        <begin position="128"/>
        <end position="147"/>
    </location>
</feature>
<evidence type="ECO:0000256" key="2">
    <source>
        <dbReference type="ARBA" id="ARBA00007362"/>
    </source>
</evidence>
<keyword evidence="3 6" id="KW-0812">Transmembrane</keyword>
<feature type="transmembrane region" description="Helical" evidence="6">
    <location>
        <begin position="220"/>
        <end position="242"/>
    </location>
</feature>
<dbReference type="RefSeq" id="WP_130393423.1">
    <property type="nucleotide sequence ID" value="NZ_SGXM01000009.1"/>
</dbReference>
<dbReference type="InterPro" id="IPR050638">
    <property type="entry name" value="AA-Vitamin_Transporters"/>
</dbReference>
<dbReference type="InterPro" id="IPR037185">
    <property type="entry name" value="EmrE-like"/>
</dbReference>
<dbReference type="PANTHER" id="PTHR32322">
    <property type="entry name" value="INNER MEMBRANE TRANSPORTER"/>
    <property type="match status" value="1"/>
</dbReference>
<sequence length="306" mass="31336">MPRPVPAWLPVVGFVLIWSTGFIVGKAVVPVADTSLFLLARFALAALLFLGLALAAGVAWPPLAQVPRHLLAGALMQGVYLCAGYGAVAHGMSPSIMALLGALQPLLTALLAIPLLGERPSGRTWRGLGLGAAGVALVVLPAMRAGAPHTVSPLVLLIGLLAILSITMGTLLQKTSIARADIRASSAWQNAGALLVAVVVVGVTSATSGGFTALRWTPGATLWVTLGWAALVLSGLGTWLLLGLVRRGQAAKAAALMFLAPPLAAVQAALLFGDRLGPVQWLGMAVAGFGVWLCQTQGSARHAEAR</sequence>
<comment type="caution">
    <text evidence="8">The sequence shown here is derived from an EMBL/GenBank/DDBJ whole genome shotgun (WGS) entry which is preliminary data.</text>
</comment>
<feature type="transmembrane region" description="Helical" evidence="6">
    <location>
        <begin position="153"/>
        <end position="172"/>
    </location>
</feature>
<evidence type="ECO:0000256" key="3">
    <source>
        <dbReference type="ARBA" id="ARBA00022692"/>
    </source>
</evidence>
<reference evidence="8 9" key="1">
    <citation type="journal article" date="2015" name="Stand. Genomic Sci.">
        <title>Genomic Encyclopedia of Bacterial and Archaeal Type Strains, Phase III: the genomes of soil and plant-associated and newly described type strains.</title>
        <authorList>
            <person name="Whitman W.B."/>
            <person name="Woyke T."/>
            <person name="Klenk H.P."/>
            <person name="Zhou Y."/>
            <person name="Lilburn T.G."/>
            <person name="Beck B.J."/>
            <person name="De Vos P."/>
            <person name="Vandamme P."/>
            <person name="Eisen J.A."/>
            <person name="Garrity G."/>
            <person name="Hugenholtz P."/>
            <person name="Kyrpides N.C."/>
        </authorList>
    </citation>
    <scope>NUCLEOTIDE SEQUENCE [LARGE SCALE GENOMIC DNA]</scope>
    <source>
        <strain evidence="8 9">ASC-9842</strain>
    </source>
</reference>
<dbReference type="Proteomes" id="UP000291078">
    <property type="component" value="Unassembled WGS sequence"/>
</dbReference>
<evidence type="ECO:0000313" key="9">
    <source>
        <dbReference type="Proteomes" id="UP000291078"/>
    </source>
</evidence>
<feature type="transmembrane region" description="Helical" evidence="6">
    <location>
        <begin position="96"/>
        <end position="116"/>
    </location>
</feature>
<dbReference type="AlphaFoldDB" id="A0A4Q7RDW6"/>
<feature type="transmembrane region" description="Helical" evidence="6">
    <location>
        <begin position="35"/>
        <end position="58"/>
    </location>
</feature>
<evidence type="ECO:0000256" key="5">
    <source>
        <dbReference type="ARBA" id="ARBA00023136"/>
    </source>
</evidence>
<feature type="transmembrane region" description="Helical" evidence="6">
    <location>
        <begin position="279"/>
        <end position="296"/>
    </location>
</feature>
<feature type="transmembrane region" description="Helical" evidence="6">
    <location>
        <begin position="193"/>
        <end position="214"/>
    </location>
</feature>
<dbReference type="EMBL" id="SGXM01000009">
    <property type="protein sequence ID" value="RZT31351.1"/>
    <property type="molecule type" value="Genomic_DNA"/>
</dbReference>
<dbReference type="Pfam" id="PF00892">
    <property type="entry name" value="EamA"/>
    <property type="match status" value="2"/>
</dbReference>
<protein>
    <submittedName>
        <fullName evidence="8">EamA-like transporter family protein</fullName>
    </submittedName>
</protein>
<name>A0A4Q7RDW6_9BURK</name>
<evidence type="ECO:0000256" key="6">
    <source>
        <dbReference type="SAM" id="Phobius"/>
    </source>
</evidence>
<feature type="transmembrane region" description="Helical" evidence="6">
    <location>
        <begin position="7"/>
        <end position="29"/>
    </location>
</feature>
<evidence type="ECO:0000256" key="4">
    <source>
        <dbReference type="ARBA" id="ARBA00022989"/>
    </source>
</evidence>
<evidence type="ECO:0000313" key="8">
    <source>
        <dbReference type="EMBL" id="RZT31351.1"/>
    </source>
</evidence>
<comment type="subcellular location">
    <subcellularLocation>
        <location evidence="1">Membrane</location>
        <topology evidence="1">Multi-pass membrane protein</topology>
    </subcellularLocation>
</comment>
<keyword evidence="5 6" id="KW-0472">Membrane</keyword>
<accession>A0A4Q7RDW6</accession>
<feature type="transmembrane region" description="Helical" evidence="6">
    <location>
        <begin position="70"/>
        <end position="90"/>
    </location>
</feature>
<proteinExistence type="inferred from homology"/>
<dbReference type="PANTHER" id="PTHR32322:SF2">
    <property type="entry name" value="EAMA DOMAIN-CONTAINING PROTEIN"/>
    <property type="match status" value="1"/>
</dbReference>
<feature type="transmembrane region" description="Helical" evidence="6">
    <location>
        <begin position="254"/>
        <end position="273"/>
    </location>
</feature>
<dbReference type="OrthoDB" id="9809509at2"/>
<dbReference type="InterPro" id="IPR000620">
    <property type="entry name" value="EamA_dom"/>
</dbReference>
<dbReference type="SUPFAM" id="SSF103481">
    <property type="entry name" value="Multidrug resistance efflux transporter EmrE"/>
    <property type="match status" value="2"/>
</dbReference>
<keyword evidence="9" id="KW-1185">Reference proteome</keyword>
<feature type="domain" description="EamA" evidence="7">
    <location>
        <begin position="12"/>
        <end position="139"/>
    </location>
</feature>
<organism evidence="8 9">
    <name type="scientific">Cupriavidus agavae</name>
    <dbReference type="NCBI Taxonomy" id="1001822"/>
    <lineage>
        <taxon>Bacteria</taxon>
        <taxon>Pseudomonadati</taxon>
        <taxon>Pseudomonadota</taxon>
        <taxon>Betaproteobacteria</taxon>
        <taxon>Burkholderiales</taxon>
        <taxon>Burkholderiaceae</taxon>
        <taxon>Cupriavidus</taxon>
    </lineage>
</organism>
<evidence type="ECO:0000256" key="1">
    <source>
        <dbReference type="ARBA" id="ARBA00004141"/>
    </source>
</evidence>
<evidence type="ECO:0000259" key="7">
    <source>
        <dbReference type="Pfam" id="PF00892"/>
    </source>
</evidence>
<gene>
    <name evidence="8" type="ORF">EV147_4532</name>
</gene>
<feature type="domain" description="EamA" evidence="7">
    <location>
        <begin position="156"/>
        <end position="293"/>
    </location>
</feature>